<evidence type="ECO:0000313" key="4">
    <source>
        <dbReference type="EMBL" id="WHF53054.1"/>
    </source>
</evidence>
<evidence type="ECO:0000256" key="1">
    <source>
        <dbReference type="ARBA" id="ARBA00022679"/>
    </source>
</evidence>
<dbReference type="EC" id="2.4.-.-" evidence="4"/>
<dbReference type="Gene3D" id="3.40.50.2000">
    <property type="entry name" value="Glycogen Phosphorylase B"/>
    <property type="match status" value="2"/>
</dbReference>
<dbReference type="CDD" id="cd03801">
    <property type="entry name" value="GT4_PimA-like"/>
    <property type="match status" value="1"/>
</dbReference>
<gene>
    <name evidence="4" type="ORF">QGN23_07225</name>
</gene>
<feature type="domain" description="Glycosyl transferase family 1" evidence="2">
    <location>
        <begin position="172"/>
        <end position="317"/>
    </location>
</feature>
<dbReference type="GO" id="GO:0016757">
    <property type="term" value="F:glycosyltransferase activity"/>
    <property type="evidence" value="ECO:0007669"/>
    <property type="project" value="UniProtKB-KW"/>
</dbReference>
<dbReference type="Pfam" id="PF00534">
    <property type="entry name" value="Glycos_transf_1"/>
    <property type="match status" value="1"/>
</dbReference>
<dbReference type="Proteomes" id="UP001241656">
    <property type="component" value="Chromosome"/>
</dbReference>
<dbReference type="SUPFAM" id="SSF53756">
    <property type="entry name" value="UDP-Glycosyltransferase/glycogen phosphorylase"/>
    <property type="match status" value="1"/>
</dbReference>
<dbReference type="EMBL" id="CP124855">
    <property type="protein sequence ID" value="WHF53054.1"/>
    <property type="molecule type" value="Genomic_DNA"/>
</dbReference>
<keyword evidence="5" id="KW-1185">Reference proteome</keyword>
<dbReference type="Pfam" id="PF13439">
    <property type="entry name" value="Glyco_transf_4"/>
    <property type="match status" value="1"/>
</dbReference>
<keyword evidence="4" id="KW-0328">Glycosyltransferase</keyword>
<evidence type="ECO:0000313" key="5">
    <source>
        <dbReference type="Proteomes" id="UP001241656"/>
    </source>
</evidence>
<protein>
    <submittedName>
        <fullName evidence="4">Glycosyltransferase family 4 protein</fullName>
        <ecNumber evidence="4">2.4.-.-</ecNumber>
    </submittedName>
</protein>
<sequence>MKIAFILPSLANQAPVLVCKDIIDYLPNVVECKVFYFDSIEEVKFNCEIERIGFFDKIDFGKYDIIHSHMLRPDLFLAINSLTNLSIKKKLITTIHTDIFKDLAYAYGYLYSKIVPNLWLQAWKRLNKCVVLSQSIKDKYQVIDSKTVVIKNGKSISHDLVDEEDKLLLNQLKNNYKIIGTVCFYDDRKALHQVIQGLVHFKDLVFVVVGSGKDDVHRKLVKLAKDLNVLDRVFFLGSKIKGDRYMEYFDFYVMSSTSESAPLALIEAMGHGKPVICSDLNVFRDNFNDDDVCYFELENINSFKDALGKAINNYDLYTEKSKFLYSSKYSPKKMSESYYKLYESMYNENNN</sequence>
<reference evidence="4 5" key="1">
    <citation type="submission" date="2023-05" db="EMBL/GenBank/DDBJ databases">
        <title>Genomic insight into Chryseobacterium sp. wdc7 isolated forest soil (Gotjawal).</title>
        <authorList>
            <person name="Park S.-J."/>
        </authorList>
    </citation>
    <scope>NUCLEOTIDE SEQUENCE [LARGE SCALE GENOMIC DNA]</scope>
    <source>
        <strain evidence="5">wdc7</strain>
    </source>
</reference>
<accession>A0ABY8RHF7</accession>
<evidence type="ECO:0000259" key="2">
    <source>
        <dbReference type="Pfam" id="PF00534"/>
    </source>
</evidence>
<dbReference type="PANTHER" id="PTHR46401:SF2">
    <property type="entry name" value="GLYCOSYLTRANSFERASE WBBK-RELATED"/>
    <property type="match status" value="1"/>
</dbReference>
<dbReference type="RefSeq" id="WP_282906305.1">
    <property type="nucleotide sequence ID" value="NZ_CP124855.1"/>
</dbReference>
<proteinExistence type="predicted"/>
<evidence type="ECO:0000259" key="3">
    <source>
        <dbReference type="Pfam" id="PF13439"/>
    </source>
</evidence>
<keyword evidence="1 4" id="KW-0808">Transferase</keyword>
<feature type="domain" description="Glycosyltransferase subfamily 4-like N-terminal" evidence="3">
    <location>
        <begin position="59"/>
        <end position="153"/>
    </location>
</feature>
<name>A0ABY8RHF7_9FLAO</name>
<organism evidence="4 5">
    <name type="scientific">Chryseobacterium gotjawalense</name>
    <dbReference type="NCBI Taxonomy" id="3042315"/>
    <lineage>
        <taxon>Bacteria</taxon>
        <taxon>Pseudomonadati</taxon>
        <taxon>Bacteroidota</taxon>
        <taxon>Flavobacteriia</taxon>
        <taxon>Flavobacteriales</taxon>
        <taxon>Weeksellaceae</taxon>
        <taxon>Chryseobacterium group</taxon>
        <taxon>Chryseobacterium</taxon>
    </lineage>
</organism>
<dbReference type="InterPro" id="IPR001296">
    <property type="entry name" value="Glyco_trans_1"/>
</dbReference>
<dbReference type="InterPro" id="IPR028098">
    <property type="entry name" value="Glyco_trans_4-like_N"/>
</dbReference>
<dbReference type="PANTHER" id="PTHR46401">
    <property type="entry name" value="GLYCOSYLTRANSFERASE WBBK-RELATED"/>
    <property type="match status" value="1"/>
</dbReference>